<evidence type="ECO:0000256" key="1">
    <source>
        <dbReference type="ARBA" id="ARBA00006265"/>
    </source>
</evidence>
<dbReference type="Gene3D" id="3.30.70.330">
    <property type="match status" value="1"/>
</dbReference>
<keyword evidence="2" id="KW-0694">RNA-binding</keyword>
<gene>
    <name evidence="5" type="ORF">P3X46_011609</name>
</gene>
<dbReference type="PANTHER" id="PTHR23204">
    <property type="entry name" value="CLEAVAGE AND POLYADENYLATION SPECIFIC FACTOR"/>
    <property type="match status" value="1"/>
</dbReference>
<proteinExistence type="inferred from homology"/>
<feature type="compositionally biased region" description="Gly residues" evidence="3">
    <location>
        <begin position="350"/>
        <end position="383"/>
    </location>
</feature>
<feature type="compositionally biased region" description="Acidic residues" evidence="3">
    <location>
        <begin position="1"/>
        <end position="13"/>
    </location>
</feature>
<dbReference type="EMBL" id="JARPOI010000007">
    <property type="protein sequence ID" value="KAJ9176277.1"/>
    <property type="molecule type" value="Genomic_DNA"/>
</dbReference>
<evidence type="ECO:0000256" key="2">
    <source>
        <dbReference type="PROSITE-ProRule" id="PRU00176"/>
    </source>
</evidence>
<feature type="compositionally biased region" description="Basic and acidic residues" evidence="3">
    <location>
        <begin position="540"/>
        <end position="609"/>
    </location>
</feature>
<evidence type="ECO:0000313" key="5">
    <source>
        <dbReference type="EMBL" id="KAJ9176277.1"/>
    </source>
</evidence>
<dbReference type="InterPro" id="IPR000504">
    <property type="entry name" value="RRM_dom"/>
</dbReference>
<keyword evidence="6" id="KW-1185">Reference proteome</keyword>
<dbReference type="Pfam" id="PF00076">
    <property type="entry name" value="RRM_1"/>
    <property type="match status" value="1"/>
</dbReference>
<dbReference type="InterPro" id="IPR012677">
    <property type="entry name" value="Nucleotide-bd_a/b_plait_sf"/>
</dbReference>
<accession>A0ABQ9M9X9</accession>
<dbReference type="SUPFAM" id="SSF54928">
    <property type="entry name" value="RNA-binding domain, RBD"/>
    <property type="match status" value="1"/>
</dbReference>
<dbReference type="InterPro" id="IPR034772">
    <property type="entry name" value="CPSF6/7"/>
</dbReference>
<comment type="similarity">
    <text evidence="1">Belongs to the RRM CPSF6/7 family.</text>
</comment>
<dbReference type="SMART" id="SM00360">
    <property type="entry name" value="RRM"/>
    <property type="match status" value="1"/>
</dbReference>
<feature type="region of interest" description="Disordered" evidence="3">
    <location>
        <begin position="491"/>
        <end position="653"/>
    </location>
</feature>
<reference evidence="5" key="1">
    <citation type="journal article" date="2023" name="Plant Biotechnol. J.">
        <title>Chromosome-level wild Hevea brasiliensis genome provides new tools for genomic-assisted breeding and valuable loci to elevate rubber yield.</title>
        <authorList>
            <person name="Cheng H."/>
            <person name="Song X."/>
            <person name="Hu Y."/>
            <person name="Wu T."/>
            <person name="Yang Q."/>
            <person name="An Z."/>
            <person name="Feng S."/>
            <person name="Deng Z."/>
            <person name="Wu W."/>
            <person name="Zeng X."/>
            <person name="Tu M."/>
            <person name="Wang X."/>
            <person name="Huang H."/>
        </authorList>
    </citation>
    <scope>NUCLEOTIDE SEQUENCE</scope>
    <source>
        <strain evidence="5">MT/VB/25A 57/8</strain>
    </source>
</reference>
<feature type="region of interest" description="Disordered" evidence="3">
    <location>
        <begin position="1"/>
        <end position="22"/>
    </location>
</feature>
<dbReference type="Proteomes" id="UP001174677">
    <property type="component" value="Chromosome 7"/>
</dbReference>
<feature type="compositionally biased region" description="Polar residues" evidence="3">
    <location>
        <begin position="318"/>
        <end position="331"/>
    </location>
</feature>
<organism evidence="5 6">
    <name type="scientific">Hevea brasiliensis</name>
    <name type="common">Para rubber tree</name>
    <name type="synonym">Siphonia brasiliensis</name>
    <dbReference type="NCBI Taxonomy" id="3981"/>
    <lineage>
        <taxon>Eukaryota</taxon>
        <taxon>Viridiplantae</taxon>
        <taxon>Streptophyta</taxon>
        <taxon>Embryophyta</taxon>
        <taxon>Tracheophyta</taxon>
        <taxon>Spermatophyta</taxon>
        <taxon>Magnoliopsida</taxon>
        <taxon>eudicotyledons</taxon>
        <taxon>Gunneridae</taxon>
        <taxon>Pentapetalae</taxon>
        <taxon>rosids</taxon>
        <taxon>fabids</taxon>
        <taxon>Malpighiales</taxon>
        <taxon>Euphorbiaceae</taxon>
        <taxon>Crotonoideae</taxon>
        <taxon>Micrandreae</taxon>
        <taxon>Hevea</taxon>
    </lineage>
</organism>
<feature type="domain" description="RRM" evidence="4">
    <location>
        <begin position="229"/>
        <end position="307"/>
    </location>
</feature>
<feature type="region of interest" description="Disordered" evidence="3">
    <location>
        <begin position="58"/>
        <end position="95"/>
    </location>
</feature>
<evidence type="ECO:0000256" key="3">
    <source>
        <dbReference type="SAM" id="MobiDB-lite"/>
    </source>
</evidence>
<comment type="caution">
    <text evidence="5">The sequence shown here is derived from an EMBL/GenBank/DDBJ whole genome shotgun (WGS) entry which is preliminary data.</text>
</comment>
<protein>
    <recommendedName>
        <fullName evidence="4">RRM domain-containing protein</fullName>
    </recommendedName>
</protein>
<dbReference type="CDD" id="cd12372">
    <property type="entry name" value="RRM_CFIm68_CFIm59"/>
    <property type="match status" value="1"/>
</dbReference>
<evidence type="ECO:0000259" key="4">
    <source>
        <dbReference type="PROSITE" id="PS50102"/>
    </source>
</evidence>
<dbReference type="InterPro" id="IPR035979">
    <property type="entry name" value="RBD_domain_sf"/>
</dbReference>
<name>A0ABQ9M9X9_HEVBR</name>
<evidence type="ECO:0000313" key="6">
    <source>
        <dbReference type="Proteomes" id="UP001174677"/>
    </source>
</evidence>
<dbReference type="PROSITE" id="PS50102">
    <property type="entry name" value="RRM"/>
    <property type="match status" value="1"/>
</dbReference>
<feature type="region of interest" description="Disordered" evidence="3">
    <location>
        <begin position="318"/>
        <end position="383"/>
    </location>
</feature>
<feature type="compositionally biased region" description="Basic and acidic residues" evidence="3">
    <location>
        <begin position="629"/>
        <end position="653"/>
    </location>
</feature>
<sequence>MADEQIDYEDEEYGGAQKVQYQGSGAIPALAEEEMGEDDEYDDLYNDVNVGENFLQMHRSEVPPPPASMGNGGFQSRNVDESRVESSGSQGLNKPGVAIEEKYSNATTHFHEQREVPMGVKGPEMGSVGYPDGSNVAQKGRVMEMTHDSQARNMGFQGTTSVPSNIGVDPSSDMSRKIANESSPLPNTGTSGPRGIQQLSTNQISVNMDANRPAMNENQIRPPIENGSTMLFVGELHWWTTDAELESVLSQYGRVKEIKFFDERASGKSKGYCQVEFYDAAAAAACKEGMDGHVFNGRACVVAFASPQTLKQMGASYMNKTQSQPQSQNQGRRPMNDGVGRGGNMNYQGGDAGRNYGRGGWGRGGQGILNRGPGGGGPMRGRGGAMGAKNMVGGAGGLGSGANGGGYGQGLAGPAFGGPAGGMMPPQGMMGAGFDPTYMGRGAGYGGFAGPGFPGMLPSFPAVNTMGLAGVAPHVNPAFFGRGMTPNGMGMMGPTGMDGPNAGMWSDTSMGGWGEEPGRRTRESSYGGDDGASEYGYGEVNHEKGARSSAVSREKERVSERDWSGTSDRRHRDEREHDWDRSEREHREHRYREEKESYREHRQRERDSGYEDDWDRGQSSSRSRSRSRAVPEEDYRSRSRDADYGKRRRLPSE</sequence>
<feature type="compositionally biased region" description="Low complexity" evidence="3">
    <location>
        <begin position="491"/>
        <end position="501"/>
    </location>
</feature>